<keyword evidence="3" id="KW-1185">Reference proteome</keyword>
<organism evidence="2 3">
    <name type="scientific">Diplodia corticola</name>
    <dbReference type="NCBI Taxonomy" id="236234"/>
    <lineage>
        <taxon>Eukaryota</taxon>
        <taxon>Fungi</taxon>
        <taxon>Dikarya</taxon>
        <taxon>Ascomycota</taxon>
        <taxon>Pezizomycotina</taxon>
        <taxon>Dothideomycetes</taxon>
        <taxon>Dothideomycetes incertae sedis</taxon>
        <taxon>Botryosphaeriales</taxon>
        <taxon>Botryosphaeriaceae</taxon>
        <taxon>Diplodia</taxon>
    </lineage>
</organism>
<dbReference type="EMBL" id="MNUE01000009">
    <property type="protein sequence ID" value="OJD36840.1"/>
    <property type="molecule type" value="Genomic_DNA"/>
</dbReference>
<feature type="region of interest" description="Disordered" evidence="1">
    <location>
        <begin position="67"/>
        <end position="86"/>
    </location>
</feature>
<feature type="compositionally biased region" description="Polar residues" evidence="1">
    <location>
        <begin position="1"/>
        <end position="22"/>
    </location>
</feature>
<dbReference type="OrthoDB" id="10469286at2759"/>
<name>A0A1J9R8D4_9PEZI</name>
<protein>
    <submittedName>
        <fullName evidence="2">Uncharacterized protein</fullName>
    </submittedName>
</protein>
<evidence type="ECO:0000256" key="1">
    <source>
        <dbReference type="SAM" id="MobiDB-lite"/>
    </source>
</evidence>
<feature type="region of interest" description="Disordered" evidence="1">
    <location>
        <begin position="1"/>
        <end position="29"/>
    </location>
</feature>
<sequence>MQILTSDESYQNLSEYGQVNGDNDTRDLAVSPTASLEPCEHCGEEYCTDAEVGVAQEVRMYRATPARISHSASSTPAKPLRKKRKLDSLVSRAKEQASRFLRFSKIERKSTYCTIVPDARLRHSSADHAMATEPANSMISTAGQKPGHEKRRELKVQIPTEDFVGRGSAHRQYANSSQADEDEPSSPFGMDPSTPERRKLDELHEGVRIVYKRKSASKSSSRLSAFLKRK</sequence>
<feature type="region of interest" description="Disordered" evidence="1">
    <location>
        <begin position="131"/>
        <end position="207"/>
    </location>
</feature>
<reference evidence="2 3" key="1">
    <citation type="submission" date="2016-10" db="EMBL/GenBank/DDBJ databases">
        <title>Proteomics and genomics reveal pathogen-plant mechanisms compatible with a hemibiotrophic lifestyle of Diplodia corticola.</title>
        <authorList>
            <person name="Fernandes I."/>
            <person name="De Jonge R."/>
            <person name="Van De Peer Y."/>
            <person name="Devreese B."/>
            <person name="Alves A."/>
            <person name="Esteves A.C."/>
        </authorList>
    </citation>
    <scope>NUCLEOTIDE SEQUENCE [LARGE SCALE GENOMIC DNA]</scope>
    <source>
        <strain evidence="2 3">CBS 112549</strain>
    </source>
</reference>
<proteinExistence type="predicted"/>
<dbReference type="GeneID" id="31020048"/>
<feature type="compositionally biased region" description="Basic and acidic residues" evidence="1">
    <location>
        <begin position="146"/>
        <end position="155"/>
    </location>
</feature>
<evidence type="ECO:0000313" key="2">
    <source>
        <dbReference type="EMBL" id="OJD36840.1"/>
    </source>
</evidence>
<comment type="caution">
    <text evidence="2">The sequence shown here is derived from an EMBL/GenBank/DDBJ whole genome shotgun (WGS) entry which is preliminary data.</text>
</comment>
<dbReference type="RefSeq" id="XP_020133100.1">
    <property type="nucleotide sequence ID" value="XM_020279785.1"/>
</dbReference>
<dbReference type="AlphaFoldDB" id="A0A1J9R8D4"/>
<feature type="compositionally biased region" description="Polar residues" evidence="1">
    <location>
        <begin position="134"/>
        <end position="143"/>
    </location>
</feature>
<dbReference type="Proteomes" id="UP000183809">
    <property type="component" value="Unassembled WGS sequence"/>
</dbReference>
<accession>A0A1J9R8D4</accession>
<evidence type="ECO:0000313" key="3">
    <source>
        <dbReference type="Proteomes" id="UP000183809"/>
    </source>
</evidence>
<feature type="compositionally biased region" description="Basic and acidic residues" evidence="1">
    <location>
        <begin position="194"/>
        <end position="207"/>
    </location>
</feature>
<gene>
    <name evidence="2" type="ORF">BKCO1_9000142</name>
</gene>